<evidence type="ECO:0000313" key="2">
    <source>
        <dbReference type="Proteomes" id="UP000607197"/>
    </source>
</evidence>
<gene>
    <name evidence="1" type="ORF">GCM10009039_23020</name>
</gene>
<reference evidence="1" key="2">
    <citation type="submission" date="2020-09" db="EMBL/GenBank/DDBJ databases">
        <authorList>
            <person name="Sun Q."/>
            <person name="Ohkuma M."/>
        </authorList>
    </citation>
    <scope>NUCLEOTIDE SEQUENCE</scope>
    <source>
        <strain evidence="1">JCM 19596</strain>
    </source>
</reference>
<protein>
    <submittedName>
        <fullName evidence="1">Uncharacterized protein</fullName>
    </submittedName>
</protein>
<sequence length="147" mass="16811">MDSTSQTPDLTTHQRTVLEQWQEVAKTQQTGAEFDFSQYERTQDIVERADEFIENPTRDGFKSMWDRMNAASQRGSAEQILSKWDDSIADLASLIKSVRDADQYDSNWETQLGAKATIRELFGHLHIDEYPIINAATESGLRFFGLC</sequence>
<organism evidence="1 2">
    <name type="scientific">Halocalculus aciditolerans</name>
    <dbReference type="NCBI Taxonomy" id="1383812"/>
    <lineage>
        <taxon>Archaea</taxon>
        <taxon>Methanobacteriati</taxon>
        <taxon>Methanobacteriota</taxon>
        <taxon>Stenosarchaea group</taxon>
        <taxon>Halobacteria</taxon>
        <taxon>Halobacteriales</taxon>
        <taxon>Halobacteriaceae</taxon>
        <taxon>Halocalculus</taxon>
    </lineage>
</organism>
<dbReference type="Proteomes" id="UP000607197">
    <property type="component" value="Unassembled WGS sequence"/>
</dbReference>
<evidence type="ECO:0000313" key="1">
    <source>
        <dbReference type="EMBL" id="GGL64511.1"/>
    </source>
</evidence>
<dbReference type="OrthoDB" id="335647at2157"/>
<comment type="caution">
    <text evidence="1">The sequence shown here is derived from an EMBL/GenBank/DDBJ whole genome shotgun (WGS) entry which is preliminary data.</text>
</comment>
<accession>A0A830F8A9</accession>
<dbReference type="EMBL" id="BMPG01000003">
    <property type="protein sequence ID" value="GGL64511.1"/>
    <property type="molecule type" value="Genomic_DNA"/>
</dbReference>
<proteinExistence type="predicted"/>
<name>A0A830F8A9_9EURY</name>
<dbReference type="RefSeq" id="WP_188979092.1">
    <property type="nucleotide sequence ID" value="NZ_BMPG01000003.1"/>
</dbReference>
<keyword evidence="2" id="KW-1185">Reference proteome</keyword>
<reference evidence="1" key="1">
    <citation type="journal article" date="2014" name="Int. J. Syst. Evol. Microbiol.">
        <title>Complete genome sequence of Corynebacterium casei LMG S-19264T (=DSM 44701T), isolated from a smear-ripened cheese.</title>
        <authorList>
            <consortium name="US DOE Joint Genome Institute (JGI-PGF)"/>
            <person name="Walter F."/>
            <person name="Albersmeier A."/>
            <person name="Kalinowski J."/>
            <person name="Ruckert C."/>
        </authorList>
    </citation>
    <scope>NUCLEOTIDE SEQUENCE</scope>
    <source>
        <strain evidence="1">JCM 19596</strain>
    </source>
</reference>
<dbReference type="AlphaFoldDB" id="A0A830F8A9"/>